<reference evidence="3" key="2">
    <citation type="submission" date="2023-06" db="EMBL/GenBank/DDBJ databases">
        <authorList>
            <person name="Ma L."/>
            <person name="Liu K.-W."/>
            <person name="Li Z."/>
            <person name="Hsiao Y.-Y."/>
            <person name="Qi Y."/>
            <person name="Fu T."/>
            <person name="Tang G."/>
            <person name="Zhang D."/>
            <person name="Sun W.-H."/>
            <person name="Liu D.-K."/>
            <person name="Li Y."/>
            <person name="Chen G.-Z."/>
            <person name="Liu X.-D."/>
            <person name="Liao X.-Y."/>
            <person name="Jiang Y.-T."/>
            <person name="Yu X."/>
            <person name="Hao Y."/>
            <person name="Huang J."/>
            <person name="Zhao X.-W."/>
            <person name="Ke S."/>
            <person name="Chen Y.-Y."/>
            <person name="Wu W.-L."/>
            <person name="Hsu J.-L."/>
            <person name="Lin Y.-F."/>
            <person name="Huang M.-D."/>
            <person name="Li C.-Y."/>
            <person name="Huang L."/>
            <person name="Wang Z.-W."/>
            <person name="Zhao X."/>
            <person name="Zhong W.-Y."/>
            <person name="Peng D.-H."/>
            <person name="Ahmad S."/>
            <person name="Lan S."/>
            <person name="Zhang J.-S."/>
            <person name="Tsai W.-C."/>
            <person name="Van De Peer Y."/>
            <person name="Liu Z.-J."/>
        </authorList>
    </citation>
    <scope>NUCLEOTIDE SEQUENCE</scope>
    <source>
        <strain evidence="3">CP</strain>
        <tissue evidence="3">Leaves</tissue>
    </source>
</reference>
<dbReference type="EMBL" id="JAUJYO010000016">
    <property type="protein sequence ID" value="KAK1295054.1"/>
    <property type="molecule type" value="Genomic_DNA"/>
</dbReference>
<evidence type="ECO:0000256" key="2">
    <source>
        <dbReference type="SAM" id="SignalP"/>
    </source>
</evidence>
<dbReference type="Proteomes" id="UP001180020">
    <property type="component" value="Unassembled WGS sequence"/>
</dbReference>
<dbReference type="AlphaFoldDB" id="A0AAV9D2S2"/>
<protein>
    <submittedName>
        <fullName evidence="3">Uncharacterized protein</fullName>
    </submittedName>
</protein>
<sequence length="141" mass="15560">MVPNTLSLLFLLASLASACEFPRSSTSEIPTPTPEATPPPSARSHLLMGRLISARPSEGGKDSPDCPGILSTKLPRHRTSNNQCLVTKRPPNVKRERAFQEEVVRVFLISKAENTFAVPYEAFLQKSHFGWKLVMESKPST</sequence>
<gene>
    <name evidence="3" type="ORF">QJS10_CPA16g00393</name>
</gene>
<evidence type="ECO:0000313" key="3">
    <source>
        <dbReference type="EMBL" id="KAK1295054.1"/>
    </source>
</evidence>
<feature type="chain" id="PRO_5043967521" evidence="2">
    <location>
        <begin position="19"/>
        <end position="141"/>
    </location>
</feature>
<evidence type="ECO:0000313" key="4">
    <source>
        <dbReference type="Proteomes" id="UP001180020"/>
    </source>
</evidence>
<name>A0AAV9D2S2_ACOCL</name>
<comment type="caution">
    <text evidence="3">The sequence shown here is derived from an EMBL/GenBank/DDBJ whole genome shotgun (WGS) entry which is preliminary data.</text>
</comment>
<feature type="compositionally biased region" description="Pro residues" evidence="1">
    <location>
        <begin position="31"/>
        <end position="41"/>
    </location>
</feature>
<reference evidence="3" key="1">
    <citation type="journal article" date="2023" name="Nat. Commun.">
        <title>Diploid and tetraploid genomes of Acorus and the evolution of monocots.</title>
        <authorList>
            <person name="Ma L."/>
            <person name="Liu K.W."/>
            <person name="Li Z."/>
            <person name="Hsiao Y.Y."/>
            <person name="Qi Y."/>
            <person name="Fu T."/>
            <person name="Tang G.D."/>
            <person name="Zhang D."/>
            <person name="Sun W.H."/>
            <person name="Liu D.K."/>
            <person name="Li Y."/>
            <person name="Chen G.Z."/>
            <person name="Liu X.D."/>
            <person name="Liao X.Y."/>
            <person name="Jiang Y.T."/>
            <person name="Yu X."/>
            <person name="Hao Y."/>
            <person name="Huang J."/>
            <person name="Zhao X.W."/>
            <person name="Ke S."/>
            <person name="Chen Y.Y."/>
            <person name="Wu W.L."/>
            <person name="Hsu J.L."/>
            <person name="Lin Y.F."/>
            <person name="Huang M.D."/>
            <person name="Li C.Y."/>
            <person name="Huang L."/>
            <person name="Wang Z.W."/>
            <person name="Zhao X."/>
            <person name="Zhong W.Y."/>
            <person name="Peng D.H."/>
            <person name="Ahmad S."/>
            <person name="Lan S."/>
            <person name="Zhang J.S."/>
            <person name="Tsai W.C."/>
            <person name="Van de Peer Y."/>
            <person name="Liu Z.J."/>
        </authorList>
    </citation>
    <scope>NUCLEOTIDE SEQUENCE</scope>
    <source>
        <strain evidence="3">CP</strain>
    </source>
</reference>
<accession>A0AAV9D2S2</accession>
<evidence type="ECO:0000256" key="1">
    <source>
        <dbReference type="SAM" id="MobiDB-lite"/>
    </source>
</evidence>
<feature type="signal peptide" evidence="2">
    <location>
        <begin position="1"/>
        <end position="18"/>
    </location>
</feature>
<keyword evidence="4" id="KW-1185">Reference proteome</keyword>
<organism evidence="3 4">
    <name type="scientific">Acorus calamus</name>
    <name type="common">Sweet flag</name>
    <dbReference type="NCBI Taxonomy" id="4465"/>
    <lineage>
        <taxon>Eukaryota</taxon>
        <taxon>Viridiplantae</taxon>
        <taxon>Streptophyta</taxon>
        <taxon>Embryophyta</taxon>
        <taxon>Tracheophyta</taxon>
        <taxon>Spermatophyta</taxon>
        <taxon>Magnoliopsida</taxon>
        <taxon>Liliopsida</taxon>
        <taxon>Acoraceae</taxon>
        <taxon>Acorus</taxon>
    </lineage>
</organism>
<proteinExistence type="predicted"/>
<feature type="region of interest" description="Disordered" evidence="1">
    <location>
        <begin position="23"/>
        <end position="75"/>
    </location>
</feature>
<keyword evidence="2" id="KW-0732">Signal</keyword>